<organism evidence="1 2">
    <name type="scientific">Limosa lapponica baueri</name>
    <dbReference type="NCBI Taxonomy" id="1758121"/>
    <lineage>
        <taxon>Eukaryota</taxon>
        <taxon>Metazoa</taxon>
        <taxon>Chordata</taxon>
        <taxon>Craniata</taxon>
        <taxon>Vertebrata</taxon>
        <taxon>Euteleostomi</taxon>
        <taxon>Archelosauria</taxon>
        <taxon>Archosauria</taxon>
        <taxon>Dinosauria</taxon>
        <taxon>Saurischia</taxon>
        <taxon>Theropoda</taxon>
        <taxon>Coelurosauria</taxon>
        <taxon>Aves</taxon>
        <taxon>Neognathae</taxon>
        <taxon>Neoaves</taxon>
        <taxon>Charadriiformes</taxon>
        <taxon>Scolopacidae</taxon>
        <taxon>Limosa</taxon>
    </lineage>
</organism>
<dbReference type="PANTHER" id="PTHR33395">
    <property type="entry name" value="TRANSCRIPTASE, PUTATIVE-RELATED-RELATED"/>
    <property type="match status" value="1"/>
</dbReference>
<dbReference type="EMBL" id="KZ516777">
    <property type="protein sequence ID" value="PKU29548.1"/>
    <property type="molecule type" value="Genomic_DNA"/>
</dbReference>
<dbReference type="OrthoDB" id="6152807at2759"/>
<dbReference type="GO" id="GO:0061343">
    <property type="term" value="P:cell adhesion involved in heart morphogenesis"/>
    <property type="evidence" value="ECO:0007669"/>
    <property type="project" value="TreeGrafter"/>
</dbReference>
<keyword evidence="2" id="KW-1185">Reference proteome</keyword>
<reference evidence="2" key="1">
    <citation type="submission" date="2017-11" db="EMBL/GenBank/DDBJ databases">
        <authorList>
            <person name="Lima N.C."/>
            <person name="Parody-Merino A.M."/>
            <person name="Battley P.F."/>
            <person name="Fidler A.E."/>
            <person name="Prosdocimi F."/>
        </authorList>
    </citation>
    <scope>NUCLEOTIDE SEQUENCE [LARGE SCALE GENOMIC DNA]</scope>
</reference>
<dbReference type="GO" id="GO:0031012">
    <property type="term" value="C:extracellular matrix"/>
    <property type="evidence" value="ECO:0007669"/>
    <property type="project" value="TreeGrafter"/>
</dbReference>
<protein>
    <submittedName>
        <fullName evidence="1">Glycerol kinase</fullName>
    </submittedName>
</protein>
<evidence type="ECO:0000313" key="1">
    <source>
        <dbReference type="EMBL" id="PKU29548.1"/>
    </source>
</evidence>
<accession>A0A2I0T700</accession>
<sequence>MGNLSHTDICWRDSTAGHKQSRRFLKSIKNSFSTQVIEEPMRRGALMDLIFTNKEGLIWDVKVKGSLGCSDHEMEFRILRGGSRAKNKLTTLDFRRADFGLFRDLLGRVPWDKALERRGAQENWLMIFKNHLLQDVHPNEQEVRQNARRAAWMNKELLAKL</sequence>
<name>A0A2I0T700_LIMLA</name>
<evidence type="ECO:0000313" key="2">
    <source>
        <dbReference type="Proteomes" id="UP000233556"/>
    </source>
</evidence>
<keyword evidence="1" id="KW-0808">Transferase</keyword>
<gene>
    <name evidence="1" type="ORF">llap_20148</name>
</gene>
<dbReference type="GO" id="GO:0016301">
    <property type="term" value="F:kinase activity"/>
    <property type="evidence" value="ECO:0007669"/>
    <property type="project" value="UniProtKB-KW"/>
</dbReference>
<dbReference type="AlphaFoldDB" id="A0A2I0T700"/>
<keyword evidence="1" id="KW-0418">Kinase</keyword>
<dbReference type="PANTHER" id="PTHR33395:SF22">
    <property type="entry name" value="REVERSE TRANSCRIPTASE DOMAIN-CONTAINING PROTEIN"/>
    <property type="match status" value="1"/>
</dbReference>
<dbReference type="GO" id="GO:0007508">
    <property type="term" value="P:larval heart development"/>
    <property type="evidence" value="ECO:0007669"/>
    <property type="project" value="TreeGrafter"/>
</dbReference>
<dbReference type="Proteomes" id="UP000233556">
    <property type="component" value="Unassembled WGS sequence"/>
</dbReference>
<reference evidence="2" key="2">
    <citation type="submission" date="2017-12" db="EMBL/GenBank/DDBJ databases">
        <title>Genome sequence of the Bar-tailed Godwit (Limosa lapponica baueri).</title>
        <authorList>
            <person name="Lima N.C.B."/>
            <person name="Parody-Merino A.M."/>
            <person name="Battley P.F."/>
            <person name="Fidler A.E."/>
            <person name="Prosdocimi F."/>
        </authorList>
    </citation>
    <scope>NUCLEOTIDE SEQUENCE [LARGE SCALE GENOMIC DNA]</scope>
</reference>
<proteinExistence type="predicted"/>